<feature type="compositionally biased region" description="Basic and acidic residues" evidence="1">
    <location>
        <begin position="1"/>
        <end position="23"/>
    </location>
</feature>
<evidence type="ECO:0000313" key="2">
    <source>
        <dbReference type="EMBL" id="NOV46023.1"/>
    </source>
</evidence>
<dbReference type="AlphaFoldDB" id="A0A6M2DI60"/>
<feature type="compositionally biased region" description="Polar residues" evidence="1">
    <location>
        <begin position="24"/>
        <end position="35"/>
    </location>
</feature>
<accession>A0A6M2DI60</accession>
<name>A0A6M2DI60_XENCH</name>
<dbReference type="EMBL" id="GIIL01002297">
    <property type="protein sequence ID" value="NOV46023.1"/>
    <property type="molecule type" value="Transcribed_RNA"/>
</dbReference>
<evidence type="ECO:0000256" key="1">
    <source>
        <dbReference type="SAM" id="MobiDB-lite"/>
    </source>
</evidence>
<organism evidence="2">
    <name type="scientific">Xenopsylla cheopis</name>
    <name type="common">Oriental rat flea</name>
    <name type="synonym">Pulex cheopis</name>
    <dbReference type="NCBI Taxonomy" id="163159"/>
    <lineage>
        <taxon>Eukaryota</taxon>
        <taxon>Metazoa</taxon>
        <taxon>Ecdysozoa</taxon>
        <taxon>Arthropoda</taxon>
        <taxon>Hexapoda</taxon>
        <taxon>Insecta</taxon>
        <taxon>Pterygota</taxon>
        <taxon>Neoptera</taxon>
        <taxon>Endopterygota</taxon>
        <taxon>Siphonaptera</taxon>
        <taxon>Pulicidae</taxon>
        <taxon>Xenopsyllinae</taxon>
        <taxon>Xenopsylla</taxon>
    </lineage>
</organism>
<proteinExistence type="predicted"/>
<feature type="region of interest" description="Disordered" evidence="1">
    <location>
        <begin position="1"/>
        <end position="35"/>
    </location>
</feature>
<protein>
    <submittedName>
        <fullName evidence="2">Putative product</fullName>
    </submittedName>
</protein>
<reference evidence="2" key="1">
    <citation type="submission" date="2020-03" db="EMBL/GenBank/DDBJ databases">
        <title>Transcriptomic Profiling of the Digestive Tract of the Rat Flea, Xenopsylla cheopis, Following Blood Feeding and Infection with Yersinia pestis.</title>
        <authorList>
            <person name="Bland D.M."/>
            <person name="Martens C.A."/>
            <person name="Virtaneva K."/>
            <person name="Kanakabandi K."/>
            <person name="Long D."/>
            <person name="Rosenke R."/>
            <person name="Saturday G.A."/>
            <person name="Hoyt F.H."/>
            <person name="Bruno D.P."/>
            <person name="Ribeiro J.M.C."/>
            <person name="Hinnebusch J."/>
        </authorList>
    </citation>
    <scope>NUCLEOTIDE SEQUENCE</scope>
</reference>
<sequence length="133" mass="15532">MSDDLDRVRNQHLLEYEREKRSNPNEWNLSPPQSVQPEYAQKKCWHPIMLETDGTTSHYDTGNTERVKDHKQIILNMRHVMGLDKPKEESAEKRKAAAKMIPEMLMYLCQTSVQSFHREPSAGDRNRKVPGTI</sequence>